<evidence type="ECO:0000313" key="2">
    <source>
        <dbReference type="EMBL" id="KAE9616366.1"/>
    </source>
</evidence>
<organism evidence="2 3">
    <name type="scientific">Lupinus albus</name>
    <name type="common">White lupine</name>
    <name type="synonym">Lupinus termis</name>
    <dbReference type="NCBI Taxonomy" id="3870"/>
    <lineage>
        <taxon>Eukaryota</taxon>
        <taxon>Viridiplantae</taxon>
        <taxon>Streptophyta</taxon>
        <taxon>Embryophyta</taxon>
        <taxon>Tracheophyta</taxon>
        <taxon>Spermatophyta</taxon>
        <taxon>Magnoliopsida</taxon>
        <taxon>eudicotyledons</taxon>
        <taxon>Gunneridae</taxon>
        <taxon>Pentapetalae</taxon>
        <taxon>rosids</taxon>
        <taxon>fabids</taxon>
        <taxon>Fabales</taxon>
        <taxon>Fabaceae</taxon>
        <taxon>Papilionoideae</taxon>
        <taxon>50 kb inversion clade</taxon>
        <taxon>genistoids sensu lato</taxon>
        <taxon>core genistoids</taxon>
        <taxon>Genisteae</taxon>
        <taxon>Lupinus</taxon>
    </lineage>
</organism>
<gene>
    <name evidence="2" type="ORF">Lalb_Chr03g0024141</name>
</gene>
<sequence>MISLRKTNSIESHSCSRYNSNHRPVEARNVAAQTQLSSRLQGVLEEGNIFDAKLCKSAMRYSQRVYSDLGLSSNLVDLMAATEENEFVRDVDGREDSSKSGEQVSCITRFGSGRYFRKGGNINLYRPCGSDKDTFGQIIL</sequence>
<dbReference type="Proteomes" id="UP000447434">
    <property type="component" value="Chromosome 3"/>
</dbReference>
<keyword evidence="3" id="KW-1185">Reference proteome</keyword>
<comment type="caution">
    <text evidence="2">The sequence shown here is derived from an EMBL/GenBank/DDBJ whole genome shotgun (WGS) entry which is preliminary data.</text>
</comment>
<protein>
    <submittedName>
        <fullName evidence="2">Uncharacterized protein</fullName>
    </submittedName>
</protein>
<evidence type="ECO:0000256" key="1">
    <source>
        <dbReference type="SAM" id="MobiDB-lite"/>
    </source>
</evidence>
<feature type="region of interest" description="Disordered" evidence="1">
    <location>
        <begin position="1"/>
        <end position="21"/>
    </location>
</feature>
<name>A0A6A4QT02_LUPAL</name>
<dbReference type="AlphaFoldDB" id="A0A6A4QT02"/>
<proteinExistence type="predicted"/>
<reference evidence="3" key="1">
    <citation type="journal article" date="2020" name="Nat. Commun.">
        <title>Genome sequence of the cluster root forming white lupin.</title>
        <authorList>
            <person name="Hufnagel B."/>
            <person name="Marques A."/>
            <person name="Soriano A."/>
            <person name="Marques L."/>
            <person name="Divol F."/>
            <person name="Doumas P."/>
            <person name="Sallet E."/>
            <person name="Mancinotti D."/>
            <person name="Carrere S."/>
            <person name="Marande W."/>
            <person name="Arribat S."/>
            <person name="Keller J."/>
            <person name="Huneau C."/>
            <person name="Blein T."/>
            <person name="Aime D."/>
            <person name="Laguerre M."/>
            <person name="Taylor J."/>
            <person name="Schubert V."/>
            <person name="Nelson M."/>
            <person name="Geu-Flores F."/>
            <person name="Crespi M."/>
            <person name="Gallardo-Guerrero K."/>
            <person name="Delaux P.-M."/>
            <person name="Salse J."/>
            <person name="Berges H."/>
            <person name="Guyot R."/>
            <person name="Gouzy J."/>
            <person name="Peret B."/>
        </authorList>
    </citation>
    <scope>NUCLEOTIDE SEQUENCE [LARGE SCALE GENOMIC DNA]</scope>
    <source>
        <strain evidence="3">cv. Amiga</strain>
    </source>
</reference>
<dbReference type="EMBL" id="WOCE01000003">
    <property type="protein sequence ID" value="KAE9616366.1"/>
    <property type="molecule type" value="Genomic_DNA"/>
</dbReference>
<accession>A0A6A4QT02</accession>
<evidence type="ECO:0000313" key="3">
    <source>
        <dbReference type="Proteomes" id="UP000447434"/>
    </source>
</evidence>